<organism evidence="2 3">
    <name type="scientific">Phaeospirillum tilakii</name>
    <dbReference type="NCBI Taxonomy" id="741673"/>
    <lineage>
        <taxon>Bacteria</taxon>
        <taxon>Pseudomonadati</taxon>
        <taxon>Pseudomonadota</taxon>
        <taxon>Alphaproteobacteria</taxon>
        <taxon>Rhodospirillales</taxon>
        <taxon>Rhodospirillaceae</taxon>
        <taxon>Phaeospirillum</taxon>
    </lineage>
</organism>
<sequence length="973" mass="103782">MSETVRPGAVLTIPPGVPFVDRLAALLLAEAGDDPLTLAGMEVLLPNRRACRALADAFLRQSGGRPVLLPRLHPLGDLESDDPADPGDLAPVLPALERRLSLTRLVLAFAAGQDGPPPPPDQAARLATELGRLLDEIAAERLDPAGLDRLVPEDHATHWQVTLRFLAIVTKLWPGILAERGAIDPAERLNHAVAARLAAWAARPPAHPVIAAGTTGSHPAVADLLAAIARLPQGRVILPGLDLGGDAASWDALDPTHPQYGLKALLARIGIDRAAVVPLDGADGPRPDRVRLATEALRPAATCEAWRDLGPVPAEALAGVTRLDAPGPREEAGAIALMLRRALDEEGRTAALVTPDRALARRVADELGRWGIRIDDSAGRPLDLTEPGTFLRLTARMVAERFAPVETLACLKHPLAAGGRSPAGFRALVRRLETAALRGPRPAPGLAGLRRGVEDPALLTLLDDLDLITAPFAAALAAAETDLATLARAHFECAEALADAKDAPGPARLWAGEAGEAAARFAAELTEAAPALGPLAGRHYPALFEELLAGVVVRSAWETHPRLHIWGPLEARLQQPDLLILGGLNEGTWPAAVEADPWMSRPMRAAFGLPPAERRIGLAAHDFVQGFAAAEVVLTRAQRVEGTPTVPSRWLTRLDAVLAAHRQIWPDDGRDWLAWHDRLDRPAAWVRPQPPAPCPPLAARPRRLSVTEIETWMRDPYAIYARHVLGLVALDPIDADPGAADYGSMVHLALERFLRTFPDHLPPDPAAALRAIGAEVFAEAVASPAVWAFWWPRFVAIAGWVAGRETARRPELASSHPELRGALRLAAPAGPFTLVAKADRIDRRHDGSLDLIDYKTGQPPTAREVAAGYAPQLPLEAAIARAGGFADLPAAPPARLLYWRLGGGEPAGEERLAGADAAALAEAALDGLRALIATYDDPATPYPARPHPDYAPRYSDYLHLARVREWSSGGAEE</sequence>
<reference evidence="3" key="1">
    <citation type="journal article" date="2019" name="Int. J. Syst. Evol. Microbiol.">
        <title>The Global Catalogue of Microorganisms (GCM) 10K type strain sequencing project: providing services to taxonomists for standard genome sequencing and annotation.</title>
        <authorList>
            <consortium name="The Broad Institute Genomics Platform"/>
            <consortium name="The Broad Institute Genome Sequencing Center for Infectious Disease"/>
            <person name="Wu L."/>
            <person name="Ma J."/>
        </authorList>
    </citation>
    <scope>NUCLEOTIDE SEQUENCE [LARGE SCALE GENOMIC DNA]</scope>
    <source>
        <strain evidence="3">KCTC 15012</strain>
    </source>
</reference>
<protein>
    <submittedName>
        <fullName evidence="2">Double-strand break repair protein AddB</fullName>
    </submittedName>
</protein>
<dbReference type="Pfam" id="PF12705">
    <property type="entry name" value="PDDEXK_1"/>
    <property type="match status" value="1"/>
</dbReference>
<dbReference type="RefSeq" id="WP_377315578.1">
    <property type="nucleotide sequence ID" value="NZ_JBHUIY010000012.1"/>
</dbReference>
<comment type="caution">
    <text evidence="2">The sequence shown here is derived from an EMBL/GenBank/DDBJ whole genome shotgun (WGS) entry which is preliminary data.</text>
</comment>
<dbReference type="InterPro" id="IPR014153">
    <property type="entry name" value="Ds_break_AddB"/>
</dbReference>
<gene>
    <name evidence="2" type="primary">addB</name>
    <name evidence="2" type="ORF">ACFSNB_07830</name>
</gene>
<keyword evidence="3" id="KW-1185">Reference proteome</keyword>
<dbReference type="SUPFAM" id="SSF52540">
    <property type="entry name" value="P-loop containing nucleoside triphosphate hydrolases"/>
    <property type="match status" value="1"/>
</dbReference>
<dbReference type="EMBL" id="JBHUIY010000012">
    <property type="protein sequence ID" value="MFD2233710.1"/>
    <property type="molecule type" value="Genomic_DNA"/>
</dbReference>
<accession>A0ABW5CC73</accession>
<evidence type="ECO:0000259" key="1">
    <source>
        <dbReference type="Pfam" id="PF12705"/>
    </source>
</evidence>
<evidence type="ECO:0000313" key="2">
    <source>
        <dbReference type="EMBL" id="MFD2233710.1"/>
    </source>
</evidence>
<evidence type="ECO:0000313" key="3">
    <source>
        <dbReference type="Proteomes" id="UP001597296"/>
    </source>
</evidence>
<feature type="domain" description="PD-(D/E)XK endonuclease-like" evidence="1">
    <location>
        <begin position="703"/>
        <end position="943"/>
    </location>
</feature>
<name>A0ABW5CC73_9PROT</name>
<proteinExistence type="predicted"/>
<dbReference type="InterPro" id="IPR027417">
    <property type="entry name" value="P-loop_NTPase"/>
</dbReference>
<dbReference type="NCBIfam" id="TIGR02786">
    <property type="entry name" value="addB_alphas"/>
    <property type="match status" value="1"/>
</dbReference>
<dbReference type="Proteomes" id="UP001597296">
    <property type="component" value="Unassembled WGS sequence"/>
</dbReference>
<dbReference type="InterPro" id="IPR038726">
    <property type="entry name" value="PDDEXK_AddAB-type"/>
</dbReference>